<sequence>MVQKWATPATLVCAVRGWIFRRREMIPHEVQRTRPPIVLCSSSRCDITTLSPTTLGSSLIY</sequence>
<gene>
    <name evidence="1" type="primary">Nfu_g_1_004115</name>
</gene>
<accession>A0A1A8MHC4</accession>
<dbReference type="AlphaFoldDB" id="A0A1A8MHC4"/>
<evidence type="ECO:0000313" key="1">
    <source>
        <dbReference type="EMBL" id="SBR56325.1"/>
    </source>
</evidence>
<reference evidence="1" key="1">
    <citation type="submission" date="2016-05" db="EMBL/GenBank/DDBJ databases">
        <authorList>
            <person name="Lavstsen T."/>
            <person name="Jespersen J.S."/>
        </authorList>
    </citation>
    <scope>NUCLEOTIDE SEQUENCE</scope>
    <source>
        <tissue evidence="1">Brain</tissue>
    </source>
</reference>
<protein>
    <submittedName>
        <fullName evidence="1">Uncharacterized protein</fullName>
    </submittedName>
</protein>
<dbReference type="EMBL" id="HAEF01015166">
    <property type="protein sequence ID" value="SBR56325.1"/>
    <property type="molecule type" value="Transcribed_RNA"/>
</dbReference>
<reference evidence="1" key="2">
    <citation type="submission" date="2016-06" db="EMBL/GenBank/DDBJ databases">
        <title>The genome of a short-lived fish provides insights into sex chromosome evolution and the genetic control of aging.</title>
        <authorList>
            <person name="Reichwald K."/>
            <person name="Felder M."/>
            <person name="Petzold A."/>
            <person name="Koch P."/>
            <person name="Groth M."/>
            <person name="Platzer M."/>
        </authorList>
    </citation>
    <scope>NUCLEOTIDE SEQUENCE</scope>
    <source>
        <tissue evidence="1">Brain</tissue>
    </source>
</reference>
<proteinExistence type="predicted"/>
<organism evidence="1">
    <name type="scientific">Nothobranchius pienaari</name>
    <dbReference type="NCBI Taxonomy" id="704102"/>
    <lineage>
        <taxon>Eukaryota</taxon>
        <taxon>Metazoa</taxon>
        <taxon>Chordata</taxon>
        <taxon>Craniata</taxon>
        <taxon>Vertebrata</taxon>
        <taxon>Euteleostomi</taxon>
        <taxon>Actinopterygii</taxon>
        <taxon>Neopterygii</taxon>
        <taxon>Teleostei</taxon>
        <taxon>Neoteleostei</taxon>
        <taxon>Acanthomorphata</taxon>
        <taxon>Ovalentaria</taxon>
        <taxon>Atherinomorphae</taxon>
        <taxon>Cyprinodontiformes</taxon>
        <taxon>Nothobranchiidae</taxon>
        <taxon>Nothobranchius</taxon>
    </lineage>
</organism>
<name>A0A1A8MHC4_9TELE</name>